<dbReference type="InterPro" id="IPR003797">
    <property type="entry name" value="DegV"/>
</dbReference>
<dbReference type="Gene3D" id="3.40.50.10440">
    <property type="entry name" value="Dihydroxyacetone kinase, domain 1"/>
    <property type="match status" value="1"/>
</dbReference>
<evidence type="ECO:0000313" key="4">
    <source>
        <dbReference type="Proteomes" id="UP000095765"/>
    </source>
</evidence>
<dbReference type="EMBL" id="CZBE01000032">
    <property type="protein sequence ID" value="CUQ17366.1"/>
    <property type="molecule type" value="Genomic_DNA"/>
</dbReference>
<protein>
    <submittedName>
        <fullName evidence="2">DegV domain-containing protein SPy_1493/M5005_Spy1226</fullName>
    </submittedName>
    <submittedName>
        <fullName evidence="3">DegV family protein</fullName>
    </submittedName>
</protein>
<dbReference type="PANTHER" id="PTHR33434:SF2">
    <property type="entry name" value="FATTY ACID-BINDING PROTEIN TM_1468"/>
    <property type="match status" value="1"/>
</dbReference>
<evidence type="ECO:0000256" key="1">
    <source>
        <dbReference type="ARBA" id="ARBA00023121"/>
    </source>
</evidence>
<dbReference type="Gene3D" id="3.30.1180.10">
    <property type="match status" value="1"/>
</dbReference>
<dbReference type="Gene3D" id="2.20.28.50">
    <property type="entry name" value="degv family protein"/>
    <property type="match status" value="1"/>
</dbReference>
<gene>
    <name evidence="3" type="ORF">DXC40_13925</name>
    <name evidence="2" type="ORF">ERS852551_03420</name>
</gene>
<sequence>MNVDFTDKIKYDGESQTVRPVRPGKEVTMAFYRLVTDSCCELVPALKTRLHAAQAPLTMLLDGVSYTDDETLDRDRFLAAMKASRSAPKSACPSPDCYARLFSGEGDVFAVTISSKLSGSYNSAQIGRTLALAARPNQKIHVFDSCSASAGELAVSLRIAEYVQAGLGFDEIVSKTEAFIRGMRTFFIAESLDTLIKSGRMGRITGYVASAMSLRPIMTADHGEIKLYEKARGSVRAFTRLVDIIGECSADLSKRTLVVSHCHNERQAAFVAAEARRRYPFRDVVVVPTGGLSSMYVNSGGVIIAF</sequence>
<dbReference type="InterPro" id="IPR050270">
    <property type="entry name" value="DegV_domain_contain"/>
</dbReference>
<dbReference type="EMBL" id="QVME01000008">
    <property type="protein sequence ID" value="RGE66374.1"/>
    <property type="molecule type" value="Genomic_DNA"/>
</dbReference>
<dbReference type="Proteomes" id="UP000095765">
    <property type="component" value="Unassembled WGS sequence"/>
</dbReference>
<dbReference type="GO" id="GO:0008289">
    <property type="term" value="F:lipid binding"/>
    <property type="evidence" value="ECO:0007669"/>
    <property type="project" value="UniProtKB-KW"/>
</dbReference>
<name>A0A174U7P6_9FIRM</name>
<dbReference type="NCBIfam" id="TIGR00762">
    <property type="entry name" value="DegV"/>
    <property type="match status" value="1"/>
</dbReference>
<organism evidence="2 4">
    <name type="scientific">Anaerotruncus colihominis</name>
    <dbReference type="NCBI Taxonomy" id="169435"/>
    <lineage>
        <taxon>Bacteria</taxon>
        <taxon>Bacillati</taxon>
        <taxon>Bacillota</taxon>
        <taxon>Clostridia</taxon>
        <taxon>Eubacteriales</taxon>
        <taxon>Oscillospiraceae</taxon>
        <taxon>Anaerotruncus</taxon>
    </lineage>
</organism>
<dbReference type="AlphaFoldDB" id="A0A174U7P6"/>
<keyword evidence="1" id="KW-0446">Lipid-binding</keyword>
<accession>A0A174U7P6</accession>
<dbReference type="InterPro" id="IPR043168">
    <property type="entry name" value="DegV_C"/>
</dbReference>
<dbReference type="PANTHER" id="PTHR33434">
    <property type="entry name" value="DEGV DOMAIN-CONTAINING PROTEIN DR_1986-RELATED"/>
    <property type="match status" value="1"/>
</dbReference>
<dbReference type="Pfam" id="PF02645">
    <property type="entry name" value="DegV"/>
    <property type="match status" value="1"/>
</dbReference>
<evidence type="ECO:0000313" key="3">
    <source>
        <dbReference type="EMBL" id="RGE66374.1"/>
    </source>
</evidence>
<dbReference type="SUPFAM" id="SSF82549">
    <property type="entry name" value="DAK1/DegV-like"/>
    <property type="match status" value="1"/>
</dbReference>
<reference evidence="3 5" key="2">
    <citation type="submission" date="2018-08" db="EMBL/GenBank/DDBJ databases">
        <title>A genome reference for cultivated species of the human gut microbiota.</title>
        <authorList>
            <person name="Zou Y."/>
            <person name="Xue W."/>
            <person name="Luo G."/>
        </authorList>
    </citation>
    <scope>NUCLEOTIDE SEQUENCE [LARGE SCALE GENOMIC DNA]</scope>
    <source>
        <strain evidence="3 5">TF05-12AC</strain>
    </source>
</reference>
<reference evidence="2 4" key="1">
    <citation type="submission" date="2015-09" db="EMBL/GenBank/DDBJ databases">
        <authorList>
            <consortium name="Pathogen Informatics"/>
        </authorList>
    </citation>
    <scope>NUCLEOTIDE SEQUENCE [LARGE SCALE GENOMIC DNA]</scope>
    <source>
        <strain evidence="2 4">2789STDY5834939</strain>
    </source>
</reference>
<evidence type="ECO:0000313" key="2">
    <source>
        <dbReference type="EMBL" id="CUQ17366.1"/>
    </source>
</evidence>
<dbReference type="OrthoDB" id="2138472at2"/>
<dbReference type="PROSITE" id="PS51482">
    <property type="entry name" value="DEGV"/>
    <property type="match status" value="1"/>
</dbReference>
<dbReference type="Proteomes" id="UP000260828">
    <property type="component" value="Unassembled WGS sequence"/>
</dbReference>
<evidence type="ECO:0000313" key="5">
    <source>
        <dbReference type="Proteomes" id="UP000260828"/>
    </source>
</evidence>
<proteinExistence type="predicted"/>